<evidence type="ECO:0000256" key="4">
    <source>
        <dbReference type="ARBA" id="ARBA00023125"/>
    </source>
</evidence>
<dbReference type="GO" id="GO:0000976">
    <property type="term" value="F:transcription cis-regulatory region binding"/>
    <property type="evidence" value="ECO:0007669"/>
    <property type="project" value="TreeGrafter"/>
</dbReference>
<feature type="modified residue" description="4-aspartylphosphate" evidence="6">
    <location>
        <position position="53"/>
    </location>
</feature>
<dbReference type="GO" id="GO:0006355">
    <property type="term" value="P:regulation of DNA-templated transcription"/>
    <property type="evidence" value="ECO:0007669"/>
    <property type="project" value="InterPro"/>
</dbReference>
<feature type="DNA-binding region" description="OmpR/PhoB-type" evidence="7">
    <location>
        <begin position="136"/>
        <end position="236"/>
    </location>
</feature>
<name>A0A172ZJT2_9BACL</name>
<evidence type="ECO:0000259" key="8">
    <source>
        <dbReference type="PROSITE" id="PS50110"/>
    </source>
</evidence>
<dbReference type="PANTHER" id="PTHR48111">
    <property type="entry name" value="REGULATOR OF RPOS"/>
    <property type="match status" value="1"/>
</dbReference>
<keyword evidence="2" id="KW-0902">Two-component regulatory system</keyword>
<dbReference type="InterPro" id="IPR039420">
    <property type="entry name" value="WalR-like"/>
</dbReference>
<dbReference type="InterPro" id="IPR001867">
    <property type="entry name" value="OmpR/PhoB-type_DNA-bd"/>
</dbReference>
<feature type="domain" description="Response regulatory" evidence="8">
    <location>
        <begin position="4"/>
        <end position="117"/>
    </location>
</feature>
<reference evidence="11" key="1">
    <citation type="submission" date="2015-10" db="EMBL/GenBank/DDBJ databases">
        <title>Genome of Paenibacillus bovis sp. nov.</title>
        <authorList>
            <person name="Wu Z."/>
            <person name="Gao C."/>
            <person name="Liu Z."/>
            <person name="Zheng H."/>
        </authorList>
    </citation>
    <scope>NUCLEOTIDE SEQUENCE [LARGE SCALE GENOMIC DNA]</scope>
    <source>
        <strain evidence="11">BD3526</strain>
    </source>
</reference>
<dbReference type="SUPFAM" id="SSF46894">
    <property type="entry name" value="C-terminal effector domain of the bipartite response regulators"/>
    <property type="match status" value="1"/>
</dbReference>
<evidence type="ECO:0000256" key="3">
    <source>
        <dbReference type="ARBA" id="ARBA00023015"/>
    </source>
</evidence>
<dbReference type="GO" id="GO:0000156">
    <property type="term" value="F:phosphorelay response regulator activity"/>
    <property type="evidence" value="ECO:0007669"/>
    <property type="project" value="TreeGrafter"/>
</dbReference>
<dbReference type="CDD" id="cd00383">
    <property type="entry name" value="trans_reg_C"/>
    <property type="match status" value="1"/>
</dbReference>
<evidence type="ECO:0000256" key="6">
    <source>
        <dbReference type="PROSITE-ProRule" id="PRU00169"/>
    </source>
</evidence>
<evidence type="ECO:0000256" key="7">
    <source>
        <dbReference type="PROSITE-ProRule" id="PRU01091"/>
    </source>
</evidence>
<accession>A0A172ZJT2</accession>
<evidence type="ECO:0000259" key="9">
    <source>
        <dbReference type="PROSITE" id="PS51755"/>
    </source>
</evidence>
<keyword evidence="5" id="KW-0804">Transcription</keyword>
<dbReference type="GO" id="GO:0005829">
    <property type="term" value="C:cytosol"/>
    <property type="evidence" value="ECO:0007669"/>
    <property type="project" value="TreeGrafter"/>
</dbReference>
<organism evidence="10 11">
    <name type="scientific">Paenibacillus bovis</name>
    <dbReference type="NCBI Taxonomy" id="1616788"/>
    <lineage>
        <taxon>Bacteria</taxon>
        <taxon>Bacillati</taxon>
        <taxon>Bacillota</taxon>
        <taxon>Bacilli</taxon>
        <taxon>Bacillales</taxon>
        <taxon>Paenibacillaceae</taxon>
        <taxon>Paenibacillus</taxon>
    </lineage>
</organism>
<evidence type="ECO:0000313" key="10">
    <source>
        <dbReference type="EMBL" id="ANF97799.1"/>
    </source>
</evidence>
<dbReference type="PANTHER" id="PTHR48111:SF1">
    <property type="entry name" value="TWO-COMPONENT RESPONSE REGULATOR ORR33"/>
    <property type="match status" value="1"/>
</dbReference>
<dbReference type="InterPro" id="IPR036388">
    <property type="entry name" value="WH-like_DNA-bd_sf"/>
</dbReference>
<dbReference type="InterPro" id="IPR011006">
    <property type="entry name" value="CheY-like_superfamily"/>
</dbReference>
<dbReference type="Gene3D" id="3.40.50.2300">
    <property type="match status" value="1"/>
</dbReference>
<dbReference type="Gene3D" id="1.10.10.10">
    <property type="entry name" value="Winged helix-like DNA-binding domain superfamily/Winged helix DNA-binding domain"/>
    <property type="match status" value="1"/>
</dbReference>
<reference evidence="10 11" key="2">
    <citation type="journal article" date="2016" name="Int. J. Syst. Evol. Microbiol.">
        <title>Paenibacillus bovis sp. nov., isolated from raw yak (Bos grunniens) milk.</title>
        <authorList>
            <person name="Gao C."/>
            <person name="Han J."/>
            <person name="Liu Z."/>
            <person name="Xu X."/>
            <person name="Hang F."/>
            <person name="Wu Z."/>
        </authorList>
    </citation>
    <scope>NUCLEOTIDE SEQUENCE [LARGE SCALE GENOMIC DNA]</scope>
    <source>
        <strain evidence="10 11">BD3526</strain>
    </source>
</reference>
<dbReference type="Pfam" id="PF00486">
    <property type="entry name" value="Trans_reg_C"/>
    <property type="match status" value="1"/>
</dbReference>
<dbReference type="Proteomes" id="UP000078148">
    <property type="component" value="Chromosome"/>
</dbReference>
<protein>
    <submittedName>
        <fullName evidence="10">DNA-binding response regulator</fullName>
    </submittedName>
</protein>
<gene>
    <name evidence="10" type="ORF">AR543_18460</name>
</gene>
<dbReference type="EMBL" id="CP013023">
    <property type="protein sequence ID" value="ANF97799.1"/>
    <property type="molecule type" value="Genomic_DNA"/>
</dbReference>
<sequence>MPIKVLLIEDEKSLADMIAFFLQEEGYDTELIHDAKEAISKLHDYQPDIIVTDLMLPDLSGSELVQQIRRQSTVPVLMISANTMLNERLKALDNGADDFLCKPFSLKELDARIKALLRRSGPQRLHGYATVSASASETAQIPSRVSVNDYRHSLFVENQEVEVTQIEFAIMRELYHSPGKVFTRNELMDRIKGGDRAYLERTIDVHISNLRKKIERDPKNPEHILTVWGTGYKYVM</sequence>
<evidence type="ECO:0000313" key="11">
    <source>
        <dbReference type="Proteomes" id="UP000078148"/>
    </source>
</evidence>
<evidence type="ECO:0000256" key="2">
    <source>
        <dbReference type="ARBA" id="ARBA00023012"/>
    </source>
</evidence>
<keyword evidence="1 6" id="KW-0597">Phosphoprotein</keyword>
<keyword evidence="4 7" id="KW-0238">DNA-binding</keyword>
<dbReference type="GO" id="GO:0032993">
    <property type="term" value="C:protein-DNA complex"/>
    <property type="evidence" value="ECO:0007669"/>
    <property type="project" value="TreeGrafter"/>
</dbReference>
<proteinExistence type="predicted"/>
<dbReference type="SMART" id="SM00862">
    <property type="entry name" value="Trans_reg_C"/>
    <property type="match status" value="1"/>
</dbReference>
<dbReference type="PROSITE" id="PS50110">
    <property type="entry name" value="RESPONSE_REGULATORY"/>
    <property type="match status" value="1"/>
</dbReference>
<dbReference type="RefSeq" id="WP_060535893.1">
    <property type="nucleotide sequence ID" value="NZ_CP013023.1"/>
</dbReference>
<dbReference type="OrthoDB" id="2641503at2"/>
<keyword evidence="11" id="KW-1185">Reference proteome</keyword>
<dbReference type="InterPro" id="IPR016032">
    <property type="entry name" value="Sig_transdc_resp-reg_C-effctor"/>
</dbReference>
<dbReference type="KEGG" id="pbv:AR543_18460"/>
<dbReference type="STRING" id="1616788.AR543_18460"/>
<dbReference type="Gene3D" id="6.10.250.690">
    <property type="match status" value="1"/>
</dbReference>
<dbReference type="SMART" id="SM00448">
    <property type="entry name" value="REC"/>
    <property type="match status" value="1"/>
</dbReference>
<keyword evidence="3" id="KW-0805">Transcription regulation</keyword>
<dbReference type="Pfam" id="PF00072">
    <property type="entry name" value="Response_reg"/>
    <property type="match status" value="1"/>
</dbReference>
<evidence type="ECO:0000256" key="1">
    <source>
        <dbReference type="ARBA" id="ARBA00022553"/>
    </source>
</evidence>
<dbReference type="PROSITE" id="PS51755">
    <property type="entry name" value="OMPR_PHOB"/>
    <property type="match status" value="1"/>
</dbReference>
<dbReference type="InterPro" id="IPR001789">
    <property type="entry name" value="Sig_transdc_resp-reg_receiver"/>
</dbReference>
<dbReference type="SUPFAM" id="SSF52172">
    <property type="entry name" value="CheY-like"/>
    <property type="match status" value="1"/>
</dbReference>
<evidence type="ECO:0000256" key="5">
    <source>
        <dbReference type="ARBA" id="ARBA00023163"/>
    </source>
</evidence>
<feature type="domain" description="OmpR/PhoB-type" evidence="9">
    <location>
        <begin position="136"/>
        <end position="236"/>
    </location>
</feature>
<dbReference type="AlphaFoldDB" id="A0A172ZJT2"/>